<evidence type="ECO:0000313" key="2">
    <source>
        <dbReference type="Proteomes" id="UP000004773"/>
    </source>
</evidence>
<organism evidence="1 2">
    <name type="scientific">Gemella haemolysans M341</name>
    <dbReference type="NCBI Taxonomy" id="562981"/>
    <lineage>
        <taxon>Bacteria</taxon>
        <taxon>Bacillati</taxon>
        <taxon>Bacillota</taxon>
        <taxon>Bacilli</taxon>
        <taxon>Bacillales</taxon>
        <taxon>Gemellaceae</taxon>
        <taxon>Gemella</taxon>
    </lineage>
</organism>
<dbReference type="EMBL" id="ACRO01000030">
    <property type="protein sequence ID" value="EGF87044.1"/>
    <property type="molecule type" value="Genomic_DNA"/>
</dbReference>
<reference evidence="1 2" key="1">
    <citation type="submission" date="2011-03" db="EMBL/GenBank/DDBJ databases">
        <title>The Genome Sequence of Gemella haemolysans M341.</title>
        <authorList>
            <consortium name="The Broad Institute Genome Sequencing Platform"/>
            <consortium name="The Broad Institute Genome Sequencing Center for Infectious Disease"/>
            <person name="Earl A."/>
            <person name="Ward D."/>
            <person name="Feldgarden M."/>
            <person name="Gevers D."/>
            <person name="Sibley C.D."/>
            <person name="Field T.R."/>
            <person name="Grinwis M."/>
            <person name="Eshaghurshan C.S."/>
            <person name="Surette M.G."/>
            <person name="Young S.K."/>
            <person name="Zeng Q."/>
            <person name="Gargeya S."/>
            <person name="Fitzgerald M."/>
            <person name="Haas B."/>
            <person name="Abouelleil A."/>
            <person name="Alvarado L."/>
            <person name="Arachchi H.M."/>
            <person name="Berlin A."/>
            <person name="Brown A."/>
            <person name="Chapman S.B."/>
            <person name="Chen Z."/>
            <person name="Dunbar C."/>
            <person name="Freedman E."/>
            <person name="Gearin G."/>
            <person name="Gellesch M."/>
            <person name="Goldberg J."/>
            <person name="Griggs A."/>
            <person name="Gujja S."/>
            <person name="Heilman E.R."/>
            <person name="Heiman D."/>
            <person name="Howarth C."/>
            <person name="Larson L."/>
            <person name="Lui A."/>
            <person name="MacDonald P.J.P."/>
            <person name="Mehta T."/>
            <person name="Montmayeur A."/>
            <person name="Murphy C."/>
            <person name="Neiman D."/>
            <person name="Pearson M."/>
            <person name="Priest M."/>
            <person name="Roberts A."/>
            <person name="Saif S."/>
            <person name="Shea T."/>
            <person name="Shenoy N."/>
            <person name="Sisk P."/>
            <person name="Stolte C."/>
            <person name="Sykes S."/>
            <person name="White J."/>
            <person name="Yandava C."/>
            <person name="Wortman J."/>
            <person name="Nusbaum C."/>
            <person name="Birren B."/>
        </authorList>
    </citation>
    <scope>NUCLEOTIDE SEQUENCE [LARGE SCALE GENOMIC DNA]</scope>
    <source>
        <strain evidence="1 2">M341</strain>
    </source>
</reference>
<proteinExistence type="predicted"/>
<dbReference type="Proteomes" id="UP000004773">
    <property type="component" value="Unassembled WGS sequence"/>
</dbReference>
<evidence type="ECO:0008006" key="3">
    <source>
        <dbReference type="Google" id="ProtNLM"/>
    </source>
</evidence>
<name>A0AA87DXV4_9BACL</name>
<evidence type="ECO:0000313" key="1">
    <source>
        <dbReference type="EMBL" id="EGF87044.1"/>
    </source>
</evidence>
<dbReference type="AlphaFoldDB" id="A0AA87DXV4"/>
<sequence length="109" mass="13228">MNIDKIKLDLVKLIKRKKNVTLVDIENYFNEIGFNYNGNYTICGYNENIIIWDNWNETASDIIQELLESELIDMKPTDEILYYKRKKILLLPVYKRYKPYEQWLPVEFN</sequence>
<gene>
    <name evidence="1" type="ORF">HMPREF0428_01414</name>
</gene>
<accession>A0AA87DXV4</accession>
<protein>
    <recommendedName>
        <fullName evidence="3">Pathogenicity island protein</fullName>
    </recommendedName>
</protein>
<comment type="caution">
    <text evidence="1">The sequence shown here is derived from an EMBL/GenBank/DDBJ whole genome shotgun (WGS) entry which is preliminary data.</text>
</comment>
<dbReference type="RefSeq" id="WP_003147561.1">
    <property type="nucleotide sequence ID" value="NZ_GL883584.1"/>
</dbReference>